<dbReference type="EMBL" id="RYFC01000001">
    <property type="protein sequence ID" value="RTZ49704.1"/>
    <property type="molecule type" value="Genomic_DNA"/>
</dbReference>
<protein>
    <submittedName>
        <fullName evidence="1">Uncharacterized protein</fullName>
    </submittedName>
</protein>
<organism evidence="1 2">
    <name type="scientific">Chryseobacterium arthrosphaerae</name>
    <dbReference type="NCBI Taxonomy" id="651561"/>
    <lineage>
        <taxon>Bacteria</taxon>
        <taxon>Pseudomonadati</taxon>
        <taxon>Bacteroidota</taxon>
        <taxon>Flavobacteriia</taxon>
        <taxon>Flavobacteriales</taxon>
        <taxon>Weeksellaceae</taxon>
        <taxon>Chryseobacterium group</taxon>
        <taxon>Chryseobacterium</taxon>
    </lineage>
</organism>
<dbReference type="Proteomes" id="UP000276953">
    <property type="component" value="Unassembled WGS sequence"/>
</dbReference>
<proteinExistence type="predicted"/>
<name>A0A3S0VJF0_9FLAO</name>
<dbReference type="AlphaFoldDB" id="A0A3S0VJF0"/>
<sequence length="111" mass="12817">MDVKICFSPHDLEIYRKKIAPHVKMFYGVTPLRCSFLRDAYRIPQDKIKLLEMGLDDEIFKEKIAANNSDALRSKIGVNNDDFVVLTGGKIDILKNIHLVLEAFKIFIHQK</sequence>
<accession>A0A3S0VJF0</accession>
<evidence type="ECO:0000313" key="1">
    <source>
        <dbReference type="EMBL" id="RTZ49704.1"/>
    </source>
</evidence>
<dbReference type="Gene3D" id="3.40.50.2000">
    <property type="entry name" value="Glycogen Phosphorylase B"/>
    <property type="match status" value="2"/>
</dbReference>
<gene>
    <name evidence="1" type="ORF">EJ377_05175</name>
</gene>
<reference evidence="1 2" key="1">
    <citation type="submission" date="2018-12" db="EMBL/GenBank/DDBJ databases">
        <title>Draft Genome Sequence of Chryseobacterium arthrosphaerae strain ED882-96 Isolated from the Blood of a Patient with Liver Cirrhosis in Taiwan.</title>
        <authorList>
            <person name="Lin J.-N."/>
            <person name="Lai C.-H."/>
            <person name="Yang C.-H."/>
            <person name="Huang Y.-H."/>
        </authorList>
    </citation>
    <scope>NUCLEOTIDE SEQUENCE [LARGE SCALE GENOMIC DNA]</scope>
    <source>
        <strain evidence="1 2">ED882-96</strain>
    </source>
</reference>
<comment type="caution">
    <text evidence="1">The sequence shown here is derived from an EMBL/GenBank/DDBJ whole genome shotgun (WGS) entry which is preliminary data.</text>
</comment>
<dbReference type="SUPFAM" id="SSF53756">
    <property type="entry name" value="UDP-Glycosyltransferase/glycogen phosphorylase"/>
    <property type="match status" value="1"/>
</dbReference>
<evidence type="ECO:0000313" key="2">
    <source>
        <dbReference type="Proteomes" id="UP000276953"/>
    </source>
</evidence>